<evidence type="ECO:0000313" key="3">
    <source>
        <dbReference type="Proteomes" id="UP001199296"/>
    </source>
</evidence>
<dbReference type="RefSeq" id="WP_229343641.1">
    <property type="nucleotide sequence ID" value="NZ_JAJFAT010000002.1"/>
</dbReference>
<keyword evidence="3" id="KW-1185">Reference proteome</keyword>
<name>A0AAW4WSX0_9FIRM</name>
<protein>
    <recommendedName>
        <fullName evidence="1">Aspartate/glutamate/uridylate kinase domain-containing protein</fullName>
    </recommendedName>
</protein>
<dbReference type="Proteomes" id="UP001199296">
    <property type="component" value="Unassembled WGS sequence"/>
</dbReference>
<sequence length="215" mass="24339">MKNLIVIKIGGSFFRDSKIETLKKISDIIQESNKKKILIVCGGGSAADLVRNFDKKVNLTDQAAHFAAITAMDLNSYLLSSYFNESSFLTADLELKSRINLFAAQDYYRSFDPLPHSWQVSSDSIALEVAQRLKADKLILLKQRYYNSSERKDRNTAKRTIKADLLAADGLIDSFFSSLYLKDKNQLSALIINANQPIYLQKYFSNKKSVFDIIS</sequence>
<feature type="domain" description="Aspartate/glutamate/uridylate kinase" evidence="1">
    <location>
        <begin position="3"/>
        <end position="143"/>
    </location>
</feature>
<dbReference type="SUPFAM" id="SSF53633">
    <property type="entry name" value="Carbamate kinase-like"/>
    <property type="match status" value="1"/>
</dbReference>
<reference evidence="2 3" key="1">
    <citation type="submission" date="2021-10" db="EMBL/GenBank/DDBJ databases">
        <authorList>
            <person name="Grouzdev D.S."/>
            <person name="Pantiukh K.S."/>
            <person name="Krutkina M.S."/>
        </authorList>
    </citation>
    <scope>NUCLEOTIDE SEQUENCE [LARGE SCALE GENOMIC DNA]</scope>
    <source>
        <strain evidence="2 3">Z-7514</strain>
    </source>
</reference>
<dbReference type="Pfam" id="PF00696">
    <property type="entry name" value="AA_kinase"/>
    <property type="match status" value="1"/>
</dbReference>
<dbReference type="InterPro" id="IPR001048">
    <property type="entry name" value="Asp/Glu/Uridylate_kinase"/>
</dbReference>
<dbReference type="AlphaFoldDB" id="A0AAW4WSX0"/>
<proteinExistence type="predicted"/>
<organism evidence="2 3">
    <name type="scientific">Halanaerobium polyolivorans</name>
    <dbReference type="NCBI Taxonomy" id="2886943"/>
    <lineage>
        <taxon>Bacteria</taxon>
        <taxon>Bacillati</taxon>
        <taxon>Bacillota</taxon>
        <taxon>Clostridia</taxon>
        <taxon>Halanaerobiales</taxon>
        <taxon>Halanaerobiaceae</taxon>
        <taxon>Halanaerobium</taxon>
    </lineage>
</organism>
<dbReference type="EMBL" id="JAJFAT010000002">
    <property type="protein sequence ID" value="MCC3144111.1"/>
    <property type="molecule type" value="Genomic_DNA"/>
</dbReference>
<accession>A0AAW4WSX0</accession>
<dbReference type="InterPro" id="IPR036393">
    <property type="entry name" value="AceGlu_kinase-like_sf"/>
</dbReference>
<evidence type="ECO:0000259" key="1">
    <source>
        <dbReference type="Pfam" id="PF00696"/>
    </source>
</evidence>
<gene>
    <name evidence="2" type="ORF">LJ207_02110</name>
</gene>
<comment type="caution">
    <text evidence="2">The sequence shown here is derived from an EMBL/GenBank/DDBJ whole genome shotgun (WGS) entry which is preliminary data.</text>
</comment>
<evidence type="ECO:0000313" key="2">
    <source>
        <dbReference type="EMBL" id="MCC3144111.1"/>
    </source>
</evidence>
<dbReference type="Gene3D" id="3.40.1160.10">
    <property type="entry name" value="Acetylglutamate kinase-like"/>
    <property type="match status" value="1"/>
</dbReference>